<organism evidence="11 12">
    <name type="scientific">Pseudoalteromonas lipolytica</name>
    <dbReference type="NCBI Taxonomy" id="570156"/>
    <lineage>
        <taxon>Bacteria</taxon>
        <taxon>Pseudomonadati</taxon>
        <taxon>Pseudomonadota</taxon>
        <taxon>Gammaproteobacteria</taxon>
        <taxon>Alteromonadales</taxon>
        <taxon>Pseudoalteromonadaceae</taxon>
        <taxon>Pseudoalteromonas</taxon>
    </lineage>
</organism>
<dbReference type="CDD" id="cd12215">
    <property type="entry name" value="ChiC_BD"/>
    <property type="match status" value="1"/>
</dbReference>
<evidence type="ECO:0000256" key="3">
    <source>
        <dbReference type="ARBA" id="ARBA00023024"/>
    </source>
</evidence>
<dbReference type="InterPro" id="IPR036573">
    <property type="entry name" value="CBM_sf_5/12"/>
</dbReference>
<dbReference type="InterPro" id="IPR011583">
    <property type="entry name" value="Chitinase_II/V-like_cat"/>
</dbReference>
<evidence type="ECO:0000256" key="2">
    <source>
        <dbReference type="ARBA" id="ARBA00022801"/>
    </source>
</evidence>
<keyword evidence="4" id="KW-0119">Carbohydrate metabolism</keyword>
<evidence type="ECO:0000256" key="6">
    <source>
        <dbReference type="ARBA" id="ARBA00023326"/>
    </source>
</evidence>
<dbReference type="SMART" id="SM00495">
    <property type="entry name" value="ChtBD3"/>
    <property type="match status" value="2"/>
</dbReference>
<dbReference type="PROSITE" id="PS01095">
    <property type="entry name" value="GH18_1"/>
    <property type="match status" value="1"/>
</dbReference>
<dbReference type="SUPFAM" id="SSF51445">
    <property type="entry name" value="(Trans)glycosidases"/>
    <property type="match status" value="1"/>
</dbReference>
<proteinExistence type="inferred from homology"/>
<protein>
    <submittedName>
        <fullName evidence="11">Glycoside hydrolase</fullName>
    </submittedName>
</protein>
<evidence type="ECO:0000256" key="1">
    <source>
        <dbReference type="ARBA" id="ARBA00009121"/>
    </source>
</evidence>
<evidence type="ECO:0000256" key="4">
    <source>
        <dbReference type="ARBA" id="ARBA00023277"/>
    </source>
</evidence>
<comment type="similarity">
    <text evidence="1">Belongs to the glycosyl hydrolase 18 family. Chitinase class II subfamily.</text>
</comment>
<dbReference type="Pfam" id="PF00704">
    <property type="entry name" value="Glyco_hydro_18"/>
    <property type="match status" value="1"/>
</dbReference>
<dbReference type="InterPro" id="IPR050314">
    <property type="entry name" value="Glycosyl_Hydrlase_18"/>
</dbReference>
<dbReference type="InterPro" id="IPR001579">
    <property type="entry name" value="Glyco_hydro_18_chit_AS"/>
</dbReference>
<dbReference type="Proteomes" id="UP000264605">
    <property type="component" value="Plasmid unnamed1"/>
</dbReference>
<evidence type="ECO:0000256" key="8">
    <source>
        <dbReference type="SAM" id="MobiDB-lite"/>
    </source>
</evidence>
<keyword evidence="3" id="KW-0146">Chitin degradation</keyword>
<dbReference type="PANTHER" id="PTHR11177:SF308">
    <property type="entry name" value="CHITINASE A"/>
    <property type="match status" value="1"/>
</dbReference>
<feature type="domain" description="GH18" evidence="10">
    <location>
        <begin position="318"/>
        <end position="796"/>
    </location>
</feature>
<dbReference type="Gene3D" id="2.10.10.20">
    <property type="entry name" value="Carbohydrate-binding module superfamily 5/12"/>
    <property type="match status" value="2"/>
</dbReference>
<dbReference type="InterPro" id="IPR017853">
    <property type="entry name" value="GH"/>
</dbReference>
<dbReference type="Pfam" id="PF17957">
    <property type="entry name" value="Big_7"/>
    <property type="match status" value="1"/>
</dbReference>
<dbReference type="SUPFAM" id="SSF54556">
    <property type="entry name" value="Chitinase insertion domain"/>
    <property type="match status" value="1"/>
</dbReference>
<dbReference type="Gene3D" id="3.20.20.80">
    <property type="entry name" value="Glycosidases"/>
    <property type="match status" value="1"/>
</dbReference>
<evidence type="ECO:0000259" key="10">
    <source>
        <dbReference type="PROSITE" id="PS51910"/>
    </source>
</evidence>
<dbReference type="InterPro" id="IPR032798">
    <property type="entry name" value="CBM_5_12_2"/>
</dbReference>
<dbReference type="GO" id="GO:0006032">
    <property type="term" value="P:chitin catabolic process"/>
    <property type="evidence" value="ECO:0007669"/>
    <property type="project" value="UniProtKB-KW"/>
</dbReference>
<keyword evidence="11" id="KW-0614">Plasmid</keyword>
<dbReference type="Pfam" id="PF06483">
    <property type="entry name" value="ChiC"/>
    <property type="match status" value="1"/>
</dbReference>
<dbReference type="SUPFAM" id="SSF49299">
    <property type="entry name" value="PKD domain"/>
    <property type="match status" value="1"/>
</dbReference>
<dbReference type="KEGG" id="pdj:D0907_18850"/>
<dbReference type="InterPro" id="IPR009470">
    <property type="entry name" value="Chi_C"/>
</dbReference>
<dbReference type="GO" id="GO:0004553">
    <property type="term" value="F:hydrolase activity, hydrolyzing O-glycosyl compounds"/>
    <property type="evidence" value="ECO:0007669"/>
    <property type="project" value="InterPro"/>
</dbReference>
<dbReference type="InterPro" id="IPR001223">
    <property type="entry name" value="Glyco_hydro18_cat"/>
</dbReference>
<feature type="compositionally biased region" description="Gly residues" evidence="8">
    <location>
        <begin position="981"/>
        <end position="992"/>
    </location>
</feature>
<name>A0AAD0S3F3_9GAMM</name>
<feature type="chain" id="PRO_5042155375" evidence="9">
    <location>
        <begin position="28"/>
        <end position="1059"/>
    </location>
</feature>
<dbReference type="AlphaFoldDB" id="A0AAD0S3F3"/>
<dbReference type="InterPro" id="IPR029070">
    <property type="entry name" value="Chitinase_insertion_sf"/>
</dbReference>
<dbReference type="InterPro" id="IPR035986">
    <property type="entry name" value="PKD_dom_sf"/>
</dbReference>
<keyword evidence="9" id="KW-0732">Signal</keyword>
<dbReference type="CDD" id="cd06548">
    <property type="entry name" value="GH18_chitinase"/>
    <property type="match status" value="1"/>
</dbReference>
<dbReference type="EMBL" id="CP032091">
    <property type="protein sequence ID" value="AXV67367.1"/>
    <property type="molecule type" value="Genomic_DNA"/>
</dbReference>
<dbReference type="PROSITE" id="PS51910">
    <property type="entry name" value="GH18_2"/>
    <property type="match status" value="1"/>
</dbReference>
<evidence type="ECO:0000313" key="11">
    <source>
        <dbReference type="EMBL" id="AXV67367.1"/>
    </source>
</evidence>
<dbReference type="CDD" id="cd12204">
    <property type="entry name" value="CBD_like"/>
    <property type="match status" value="1"/>
</dbReference>
<geneLocation type="plasmid" evidence="11 12">
    <name>unnamed1</name>
</geneLocation>
<dbReference type="SUPFAM" id="SSF51055">
    <property type="entry name" value="Carbohydrate binding domain"/>
    <property type="match status" value="2"/>
</dbReference>
<dbReference type="GeneID" id="99507547"/>
<dbReference type="Pfam" id="PF14600">
    <property type="entry name" value="CBM_5_12_2"/>
    <property type="match status" value="1"/>
</dbReference>
<gene>
    <name evidence="11" type="ORF">D0907_18850</name>
</gene>
<dbReference type="Gene3D" id="2.60.40.10">
    <property type="entry name" value="Immunoglobulins"/>
    <property type="match status" value="2"/>
</dbReference>
<accession>A0AAD0S3F3</accession>
<dbReference type="RefSeq" id="WP_118845018.1">
    <property type="nucleotide sequence ID" value="NZ_CP032091.1"/>
</dbReference>
<sequence length="1059" mass="113370">MSSHQLIKNAFKLSALSLSVFGFTAQAAIDCSNLEVWQQGQTHVGGDQVQAQDSAYEAKWWTQTNPVETSGVDQEWRLLGVCDSAVSENQAPQVTSLNPAEGSLFTTGDSVVIGAGAIDTDGTVASVEFFVDGTSVAVTSSAPYSTSWQATVGSHVISAVATDELGLTSTAVAHSVSVSDAVEPGNQAPTASIEFSTVASQVTVGTDIVFALSGSDSDGQVTGLSLAENDSAVYQASSASSSYTWQAPALGQFTFTLTVTDNEGATGTATHVVNVVEATPPGADCKPHGLYQTPGVNTPYCTVYDSNGREKMGADHPRRVIGYFTSWRNGANGQPSYLVNDIPWDKITHINYAFAHVDANNKVSIGDPNAAGNPATNMTWPGVTGAEMDPSFSYTGHFNLLNKFKKQHPDVKTLISVGGWAETGGYFGADGTRVNSGGFYTMTTNADGSVNQAGIDAFAKSAVEFIETYGFDGVDIDYEYPSSMNDSGHPDDFAISNARRAGLNASYRVLMQKLREELDIAGEKAGKHYLLTIASPSSGYLLRGMETFQSVKYLDYVNIMSYDLHGAWNSHVGHNAALYDTGLDSELAQWGVYTTAEFEGIGYLNTDWAVRYFRGAVSAGRINIGIPYYTRGFKDVSGGTHGLWGQAALPDQSNCAKGTGVGEKNLCGNGALGIDNQWHDKNDVGEEMPAGSNPLWHAKNLENGINPSYLEIYGLTPDTDTDDVLTGTYTRYYDDVAVAPWLWNADKKVFLSIEDEQSMATKVDYVINNGLGGIMFWELAGDFDYDSAKGEYFMGSSLTTLAYDKFNQSGVAYDTHQGNVDFTVPSEAVDVSFTVKDFPIGDDNYPISPTFSFTNNSNIDLSGAKISFDVPVSTSAIFKSNWNAQEKLGMAVEANGSNAAGNNIGGYENEFHRFSITLVNEWGGIEKAFNTGETVDAQVMYYMPITGPTNFTIEKEGKTYAFKYEYPMLPDAVPGTTNPGGDNGGDNGGDTGGNDATCDGVDVASIAVYPNWPQTDWAGNPSHAVGGDLMNHNNVIYEAKWWTSTEPGTSADWTVSCTL</sequence>
<keyword evidence="2 7" id="KW-0378">Hydrolase</keyword>
<dbReference type="PANTHER" id="PTHR11177">
    <property type="entry name" value="CHITINASE"/>
    <property type="match status" value="1"/>
</dbReference>
<dbReference type="InterPro" id="IPR003610">
    <property type="entry name" value="CBM5/12"/>
</dbReference>
<keyword evidence="5 7" id="KW-0326">Glycosidase</keyword>
<dbReference type="Gene3D" id="3.10.50.10">
    <property type="match status" value="1"/>
</dbReference>
<dbReference type="GO" id="GO:0000272">
    <property type="term" value="P:polysaccharide catabolic process"/>
    <property type="evidence" value="ECO:0007669"/>
    <property type="project" value="UniProtKB-KW"/>
</dbReference>
<dbReference type="GO" id="GO:0008061">
    <property type="term" value="F:chitin binding"/>
    <property type="evidence" value="ECO:0007669"/>
    <property type="project" value="InterPro"/>
</dbReference>
<evidence type="ECO:0000256" key="5">
    <source>
        <dbReference type="ARBA" id="ARBA00023295"/>
    </source>
</evidence>
<feature type="region of interest" description="Disordered" evidence="8">
    <location>
        <begin position="973"/>
        <end position="997"/>
    </location>
</feature>
<reference evidence="11 12" key="1">
    <citation type="submission" date="2018-08" db="EMBL/GenBank/DDBJ databases">
        <title>Draft genome sequence of Pseudoalteromonas donghaensis HJ51.</title>
        <authorList>
            <person name="Oh J."/>
            <person name="Roh D."/>
        </authorList>
    </citation>
    <scope>NUCLEOTIDE SEQUENCE [LARGE SCALE GENOMIC DNA]</scope>
    <source>
        <strain evidence="11 12">HJ51</strain>
        <plasmid evidence="11 12">unnamed1</plasmid>
    </source>
</reference>
<evidence type="ECO:0000256" key="7">
    <source>
        <dbReference type="RuleBase" id="RU000489"/>
    </source>
</evidence>
<feature type="signal peptide" evidence="9">
    <location>
        <begin position="1"/>
        <end position="27"/>
    </location>
</feature>
<dbReference type="InterPro" id="IPR013783">
    <property type="entry name" value="Ig-like_fold"/>
</dbReference>
<evidence type="ECO:0000313" key="12">
    <source>
        <dbReference type="Proteomes" id="UP000264605"/>
    </source>
</evidence>
<dbReference type="SMART" id="SM00636">
    <property type="entry name" value="Glyco_18"/>
    <property type="match status" value="1"/>
</dbReference>
<keyword evidence="6" id="KW-0624">Polysaccharide degradation</keyword>
<dbReference type="GO" id="GO:0005576">
    <property type="term" value="C:extracellular region"/>
    <property type="evidence" value="ECO:0007669"/>
    <property type="project" value="InterPro"/>
</dbReference>
<evidence type="ECO:0000256" key="9">
    <source>
        <dbReference type="SAM" id="SignalP"/>
    </source>
</evidence>
<dbReference type="GO" id="GO:0030246">
    <property type="term" value="F:carbohydrate binding"/>
    <property type="evidence" value="ECO:0007669"/>
    <property type="project" value="InterPro"/>
</dbReference>